<keyword evidence="3" id="KW-0479">Metal-binding</keyword>
<evidence type="ECO:0000256" key="4">
    <source>
        <dbReference type="ARBA" id="ARBA00022737"/>
    </source>
</evidence>
<dbReference type="Gene3D" id="3.30.160.60">
    <property type="entry name" value="Classic Zinc Finger"/>
    <property type="match status" value="4"/>
</dbReference>
<feature type="domain" description="C2H2-type" evidence="12">
    <location>
        <begin position="290"/>
        <end position="317"/>
    </location>
</feature>
<dbReference type="AlphaFoldDB" id="A0AAJ6ZSG5"/>
<dbReference type="SMART" id="SM00355">
    <property type="entry name" value="ZnF_C2H2"/>
    <property type="match status" value="8"/>
</dbReference>
<dbReference type="InterPro" id="IPR013087">
    <property type="entry name" value="Znf_C2H2_type"/>
</dbReference>
<dbReference type="PROSITE" id="PS00028">
    <property type="entry name" value="ZINC_FINGER_C2H2_1"/>
    <property type="match status" value="7"/>
</dbReference>
<feature type="domain" description="C2H2-type" evidence="12">
    <location>
        <begin position="318"/>
        <end position="346"/>
    </location>
</feature>
<evidence type="ECO:0000256" key="3">
    <source>
        <dbReference type="ARBA" id="ARBA00022723"/>
    </source>
</evidence>
<dbReference type="PROSITE" id="PS50157">
    <property type="entry name" value="ZINC_FINGER_C2H2_2"/>
    <property type="match status" value="5"/>
</dbReference>
<protein>
    <submittedName>
        <fullName evidence="13">Zinc finger protein 667-like</fullName>
    </submittedName>
</protein>
<evidence type="ECO:0000256" key="5">
    <source>
        <dbReference type="ARBA" id="ARBA00022771"/>
    </source>
</evidence>
<evidence type="ECO:0000256" key="9">
    <source>
        <dbReference type="ARBA" id="ARBA00023163"/>
    </source>
</evidence>
<dbReference type="GeneID" id="106125648"/>
<keyword evidence="8" id="KW-0238">DNA-binding</keyword>
<evidence type="ECO:0000313" key="13">
    <source>
        <dbReference type="RefSeq" id="XP_013178382.1"/>
    </source>
</evidence>
<keyword evidence="4" id="KW-0677">Repeat</keyword>
<name>A0AAJ6ZSG5_PAPXU</name>
<dbReference type="Proteomes" id="UP000694872">
    <property type="component" value="Unplaced"/>
</dbReference>
<keyword evidence="5 11" id="KW-0863">Zinc-finger</keyword>
<accession>A0AAJ6ZSG5</accession>
<organism evidence="13">
    <name type="scientific">Papilio xuthus</name>
    <name type="common">Asian swallowtail butterfly</name>
    <dbReference type="NCBI Taxonomy" id="66420"/>
    <lineage>
        <taxon>Eukaryota</taxon>
        <taxon>Metazoa</taxon>
        <taxon>Ecdysozoa</taxon>
        <taxon>Arthropoda</taxon>
        <taxon>Hexapoda</taxon>
        <taxon>Insecta</taxon>
        <taxon>Pterygota</taxon>
        <taxon>Neoptera</taxon>
        <taxon>Endopterygota</taxon>
        <taxon>Lepidoptera</taxon>
        <taxon>Glossata</taxon>
        <taxon>Ditrysia</taxon>
        <taxon>Papilionoidea</taxon>
        <taxon>Papilionidae</taxon>
        <taxon>Papilioninae</taxon>
        <taxon>Papilio</taxon>
    </lineage>
</organism>
<keyword evidence="6" id="KW-0862">Zinc</keyword>
<dbReference type="GO" id="GO:0006357">
    <property type="term" value="P:regulation of transcription by RNA polymerase II"/>
    <property type="evidence" value="ECO:0007669"/>
    <property type="project" value="TreeGrafter"/>
</dbReference>
<dbReference type="GO" id="GO:0005634">
    <property type="term" value="C:nucleus"/>
    <property type="evidence" value="ECO:0007669"/>
    <property type="project" value="UniProtKB-SubCell"/>
</dbReference>
<dbReference type="GO" id="GO:0000978">
    <property type="term" value="F:RNA polymerase II cis-regulatory region sequence-specific DNA binding"/>
    <property type="evidence" value="ECO:0007669"/>
    <property type="project" value="TreeGrafter"/>
</dbReference>
<dbReference type="RefSeq" id="XP_013178382.1">
    <property type="nucleotide sequence ID" value="XM_013322928.1"/>
</dbReference>
<dbReference type="PANTHER" id="PTHR24390">
    <property type="entry name" value="ZINC FINGER PROTEIN"/>
    <property type="match status" value="1"/>
</dbReference>
<dbReference type="SUPFAM" id="SSF57667">
    <property type="entry name" value="beta-beta-alpha zinc fingers"/>
    <property type="match status" value="4"/>
</dbReference>
<sequence>MLDTKNILDIILNSNRRNVVCFLCLKSRSNRLLSIYTEFDVFGDCFNLKISLAEIMKQLSPSHEILFGQACTECTNLLLKIFLKLYKYKNNMKILDSFIKNLDRQVQDINTESINKIFISMNQPEHKIIEEKSKPSINKSKKIFNCIKCDIKFISNDLLQEHKNSFHKKSEATICDVCGQKLKSPTSLKAHINCHKVKECPYCFKTLKCHSHYNIHIKRHTSNVKRKRNKLYYTCSNCNYQSLNKKTLEAHINRIHLHIRPYVCETCDKGFYKNSHLTEHVKIHLQIKNKTCEVCGEHFVNEKTLIEHQRLHSDDKPYECNICMKRFVTSGRRSDHIKRSHMEKTESCIFCDKKYSLRKELNRHIKKSHNEIPLNIDNNFDINISNYKFDDSILPIS</sequence>
<evidence type="ECO:0000256" key="1">
    <source>
        <dbReference type="ARBA" id="ARBA00003767"/>
    </source>
</evidence>
<proteinExistence type="predicted"/>
<comment type="subcellular location">
    <subcellularLocation>
        <location evidence="2">Nucleus</location>
    </subcellularLocation>
</comment>
<evidence type="ECO:0000259" key="12">
    <source>
        <dbReference type="PROSITE" id="PS50157"/>
    </source>
</evidence>
<evidence type="ECO:0000256" key="2">
    <source>
        <dbReference type="ARBA" id="ARBA00004123"/>
    </source>
</evidence>
<feature type="domain" description="C2H2-type" evidence="12">
    <location>
        <begin position="262"/>
        <end position="289"/>
    </location>
</feature>
<evidence type="ECO:0000256" key="11">
    <source>
        <dbReference type="PROSITE-ProRule" id="PRU00042"/>
    </source>
</evidence>
<dbReference type="FunFam" id="3.30.160.60:FF:000363">
    <property type="entry name" value="Zinc finger protein 239"/>
    <property type="match status" value="1"/>
</dbReference>
<gene>
    <name evidence="13" type="primary">LOC106125648</name>
</gene>
<comment type="function">
    <text evidence="1">May be involved in transcriptional regulation.</text>
</comment>
<evidence type="ECO:0000256" key="6">
    <source>
        <dbReference type="ARBA" id="ARBA00022833"/>
    </source>
</evidence>
<dbReference type="KEGG" id="pxu:106125648"/>
<evidence type="ECO:0000256" key="10">
    <source>
        <dbReference type="ARBA" id="ARBA00023242"/>
    </source>
</evidence>
<dbReference type="Pfam" id="PF00096">
    <property type="entry name" value="zf-C2H2"/>
    <property type="match status" value="2"/>
</dbReference>
<dbReference type="GO" id="GO:0003700">
    <property type="term" value="F:DNA-binding transcription factor activity"/>
    <property type="evidence" value="ECO:0007669"/>
    <property type="project" value="TreeGrafter"/>
</dbReference>
<keyword evidence="7" id="KW-0805">Transcription regulation</keyword>
<evidence type="ECO:0000256" key="7">
    <source>
        <dbReference type="ARBA" id="ARBA00023015"/>
    </source>
</evidence>
<dbReference type="InterPro" id="IPR036236">
    <property type="entry name" value="Znf_C2H2_sf"/>
</dbReference>
<keyword evidence="9" id="KW-0804">Transcription</keyword>
<dbReference type="GO" id="GO:0008270">
    <property type="term" value="F:zinc ion binding"/>
    <property type="evidence" value="ECO:0007669"/>
    <property type="project" value="UniProtKB-KW"/>
</dbReference>
<reference evidence="13" key="1">
    <citation type="submission" date="2025-08" db="UniProtKB">
        <authorList>
            <consortium name="RefSeq"/>
        </authorList>
    </citation>
    <scope>IDENTIFICATION</scope>
</reference>
<evidence type="ECO:0000256" key="8">
    <source>
        <dbReference type="ARBA" id="ARBA00023125"/>
    </source>
</evidence>
<feature type="domain" description="C2H2-type" evidence="12">
    <location>
        <begin position="144"/>
        <end position="172"/>
    </location>
</feature>
<feature type="domain" description="C2H2-type" evidence="12">
    <location>
        <begin position="233"/>
        <end position="261"/>
    </location>
</feature>
<dbReference type="PANTHER" id="PTHR24390:SF79">
    <property type="entry name" value="ASPARAGINE-RICH ZINC FINGER PROTEIN AZF1"/>
    <property type="match status" value="1"/>
</dbReference>
<keyword evidence="10" id="KW-0539">Nucleus</keyword>